<reference evidence="1 2" key="1">
    <citation type="submission" date="2019-09" db="EMBL/GenBank/DDBJ databases">
        <authorList>
            <person name="Chandra G."/>
            <person name="Truman W A."/>
        </authorList>
    </citation>
    <scope>NUCLEOTIDE SEQUENCE [LARGE SCALE GENOMIC DNA]</scope>
    <source>
        <strain evidence="1">PS655</strain>
    </source>
</reference>
<dbReference type="Proteomes" id="UP000327167">
    <property type="component" value="Unassembled WGS sequence"/>
</dbReference>
<protein>
    <submittedName>
        <fullName evidence="1">Uncharacterized protein</fullName>
    </submittedName>
</protein>
<dbReference type="EMBL" id="CABVHJ010000006">
    <property type="protein sequence ID" value="VVM80921.1"/>
    <property type="molecule type" value="Genomic_DNA"/>
</dbReference>
<gene>
    <name evidence="1" type="ORF">PS655_02308</name>
</gene>
<accession>A0A5E6SJH0</accession>
<evidence type="ECO:0000313" key="1">
    <source>
        <dbReference type="EMBL" id="VVM80921.1"/>
    </source>
</evidence>
<proteinExistence type="predicted"/>
<dbReference type="AlphaFoldDB" id="A0A5E6SJH0"/>
<sequence length="48" mass="5389">MVVNLNSISQLLAIDAGAGVLKWMELICWLLSFTVKNFSREELFIGDC</sequence>
<name>A0A5E6SJH0_PSEFL</name>
<evidence type="ECO:0000313" key="2">
    <source>
        <dbReference type="Proteomes" id="UP000327167"/>
    </source>
</evidence>
<organism evidence="1 2">
    <name type="scientific">Pseudomonas fluorescens</name>
    <dbReference type="NCBI Taxonomy" id="294"/>
    <lineage>
        <taxon>Bacteria</taxon>
        <taxon>Pseudomonadati</taxon>
        <taxon>Pseudomonadota</taxon>
        <taxon>Gammaproteobacteria</taxon>
        <taxon>Pseudomonadales</taxon>
        <taxon>Pseudomonadaceae</taxon>
        <taxon>Pseudomonas</taxon>
    </lineage>
</organism>